<dbReference type="InterPro" id="IPR001482">
    <property type="entry name" value="T2SS/T4SS_dom"/>
</dbReference>
<dbReference type="Gene3D" id="3.40.50.300">
    <property type="entry name" value="P-loop containing nucleotide triphosphate hydrolases"/>
    <property type="match status" value="1"/>
</dbReference>
<dbReference type="CDD" id="cd01131">
    <property type="entry name" value="PilT"/>
    <property type="match status" value="1"/>
</dbReference>
<protein>
    <submittedName>
        <fullName evidence="3">Type IV pili twitching motility protein PilT</fullName>
    </submittedName>
</protein>
<dbReference type="EMBL" id="NMUJ01000007">
    <property type="protein sequence ID" value="OYV03427.1"/>
    <property type="molecule type" value="Genomic_DNA"/>
</dbReference>
<dbReference type="NCBIfam" id="TIGR01420">
    <property type="entry name" value="pilT_fam"/>
    <property type="match status" value="1"/>
</dbReference>
<dbReference type="GO" id="GO:0016887">
    <property type="term" value="F:ATP hydrolysis activity"/>
    <property type="evidence" value="ECO:0007669"/>
    <property type="project" value="InterPro"/>
</dbReference>
<dbReference type="PANTHER" id="PTHR30486">
    <property type="entry name" value="TWITCHING MOTILITY PROTEIN PILT"/>
    <property type="match status" value="1"/>
</dbReference>
<dbReference type="InterPro" id="IPR003593">
    <property type="entry name" value="AAA+_ATPase"/>
</dbReference>
<dbReference type="Gene3D" id="3.30.450.90">
    <property type="match status" value="1"/>
</dbReference>
<reference evidence="4" key="1">
    <citation type="submission" date="2017-07" db="EMBL/GenBank/DDBJ databases">
        <title>Novel pathways for hydrocarbon cycling and metabolic interdependencies in hydrothermal sediment communities.</title>
        <authorList>
            <person name="Dombrowski N."/>
            <person name="Seitz K."/>
            <person name="Teske A."/>
            <person name="Baker B."/>
        </authorList>
    </citation>
    <scope>NUCLEOTIDE SEQUENCE [LARGE SCALE GENOMIC DNA]</scope>
</reference>
<dbReference type="SMART" id="SM00382">
    <property type="entry name" value="AAA"/>
    <property type="match status" value="1"/>
</dbReference>
<evidence type="ECO:0000313" key="3">
    <source>
        <dbReference type="EMBL" id="OYV03427.1"/>
    </source>
</evidence>
<dbReference type="SUPFAM" id="SSF52540">
    <property type="entry name" value="P-loop containing nucleoside triphosphate hydrolases"/>
    <property type="match status" value="1"/>
</dbReference>
<name>A0A257LUU6_UNCW3</name>
<dbReference type="AlphaFoldDB" id="A0A257LUU6"/>
<comment type="similarity">
    <text evidence="1">Belongs to the GSP E family.</text>
</comment>
<dbReference type="Proteomes" id="UP000216312">
    <property type="component" value="Unassembled WGS sequence"/>
</dbReference>
<dbReference type="PROSITE" id="PS00662">
    <property type="entry name" value="T2SP_E"/>
    <property type="match status" value="1"/>
</dbReference>
<gene>
    <name evidence="3" type="ORF">CGW93_01270</name>
</gene>
<sequence length="356" mass="39688">MEKTPSLSQLLQLAVKHEASDLHLSVGYPPILRVNGVLTTLPLPPYTNDRLENELLSLLDTHQRQRLQVDKNIDFAFSTPDARFRVNIFYQLAGIAAAVRVLSTRIRTLEDLPAPPALADLVRKKQGLILVTGPTGCGKSTTLAAMIDRIDSERHAHIITIEDPIEYIFEGRNCLINQREIGRHAKSFAEALRSALREDPDVILVGEMRDLETISLALTAAETGHLVLSTLHTNNVAETVDRVINVFPGEQQNFIRHIFANVIQGIISQSLVSKRDGTRRIAVMEVLIATPAIRNLIRENKSHQILSVVQMSTQEKMQTFDQALISLYNEGLISYDTVISFARDPAFVESSVKMSK</sequence>
<evidence type="ECO:0000256" key="1">
    <source>
        <dbReference type="ARBA" id="ARBA00006611"/>
    </source>
</evidence>
<organism evidence="3 4">
    <name type="scientific">candidate division WOR-3 bacterium 4484_18</name>
    <dbReference type="NCBI Taxonomy" id="2020626"/>
    <lineage>
        <taxon>Bacteria</taxon>
        <taxon>Bacteria division WOR-3</taxon>
    </lineage>
</organism>
<evidence type="ECO:0000313" key="4">
    <source>
        <dbReference type="Proteomes" id="UP000216312"/>
    </source>
</evidence>
<dbReference type="Pfam" id="PF00437">
    <property type="entry name" value="T2SSE"/>
    <property type="match status" value="1"/>
</dbReference>
<dbReference type="InterPro" id="IPR050921">
    <property type="entry name" value="T4SS_GSP_E_ATPase"/>
</dbReference>
<dbReference type="GO" id="GO:0005524">
    <property type="term" value="F:ATP binding"/>
    <property type="evidence" value="ECO:0007669"/>
    <property type="project" value="InterPro"/>
</dbReference>
<dbReference type="InterPro" id="IPR027417">
    <property type="entry name" value="P-loop_NTPase"/>
</dbReference>
<evidence type="ECO:0000259" key="2">
    <source>
        <dbReference type="PROSITE" id="PS00662"/>
    </source>
</evidence>
<accession>A0A257LUU6</accession>
<feature type="domain" description="Bacterial type II secretion system protein E" evidence="2">
    <location>
        <begin position="196"/>
        <end position="210"/>
    </location>
</feature>
<dbReference type="InterPro" id="IPR006321">
    <property type="entry name" value="PilT/PilU"/>
</dbReference>
<proteinExistence type="inferred from homology"/>
<comment type="caution">
    <text evidence="3">The sequence shown here is derived from an EMBL/GenBank/DDBJ whole genome shotgun (WGS) entry which is preliminary data.</text>
</comment>